<accession>A0ABR5SIS6</accession>
<feature type="domain" description="SHSP" evidence="3">
    <location>
        <begin position="52"/>
        <end position="166"/>
    </location>
</feature>
<proteinExistence type="inferred from homology"/>
<dbReference type="SUPFAM" id="SSF49764">
    <property type="entry name" value="HSP20-like chaperones"/>
    <property type="match status" value="1"/>
</dbReference>
<gene>
    <name evidence="4" type="ORF">ASN18_0444</name>
</gene>
<dbReference type="RefSeq" id="WP_085050970.1">
    <property type="nucleotide sequence ID" value="NZ_LNQR01000019.1"/>
</dbReference>
<protein>
    <submittedName>
        <fullName evidence="4">Heat-shock protein Hsp20</fullName>
    </submittedName>
</protein>
<evidence type="ECO:0000313" key="5">
    <source>
        <dbReference type="Proteomes" id="UP000060487"/>
    </source>
</evidence>
<comment type="caution">
    <text evidence="4">The sequence shown here is derived from an EMBL/GenBank/DDBJ whole genome shotgun (WGS) entry which is preliminary data.</text>
</comment>
<evidence type="ECO:0000313" key="4">
    <source>
        <dbReference type="EMBL" id="KWT92858.1"/>
    </source>
</evidence>
<evidence type="ECO:0000259" key="3">
    <source>
        <dbReference type="PROSITE" id="PS01031"/>
    </source>
</evidence>
<keyword evidence="5" id="KW-1185">Reference proteome</keyword>
<sequence length="166" mass="18688">MKFRDLVPWGATKGRVPVKHDETKDPFTALQREVNEVFNGFFRGFDIDTFWGSAIGFNPSVNVAETDKEIQVTVELPGLDEKDIDVTLTKDTLTLKGEKKTEKEDKGTNYYHMERSYGSFARTVALPCAIDDTKVEAEFKKGILTIKLPKTPEAVKDTKKVQIKTG</sequence>
<dbReference type="EMBL" id="LNQR01000019">
    <property type="protein sequence ID" value="KWT92858.1"/>
    <property type="molecule type" value="Genomic_DNA"/>
</dbReference>
<name>A0ABR5SIS6_9BACT</name>
<evidence type="ECO:0000256" key="1">
    <source>
        <dbReference type="PROSITE-ProRule" id="PRU00285"/>
    </source>
</evidence>
<dbReference type="Proteomes" id="UP000060487">
    <property type="component" value="Unassembled WGS sequence"/>
</dbReference>
<reference evidence="4 5" key="1">
    <citation type="submission" date="2015-11" db="EMBL/GenBank/DDBJ databases">
        <authorList>
            <person name="Lin W."/>
        </authorList>
    </citation>
    <scope>NUCLEOTIDE SEQUENCE [LARGE SCALE GENOMIC DNA]</scope>
    <source>
        <strain evidence="4 5">HCH-1</strain>
    </source>
</reference>
<dbReference type="PROSITE" id="PS01031">
    <property type="entry name" value="SHSP"/>
    <property type="match status" value="1"/>
</dbReference>
<dbReference type="InterPro" id="IPR008978">
    <property type="entry name" value="HSP20-like_chaperone"/>
</dbReference>
<dbReference type="CDD" id="cd06464">
    <property type="entry name" value="ACD_sHsps-like"/>
    <property type="match status" value="1"/>
</dbReference>
<evidence type="ECO:0000256" key="2">
    <source>
        <dbReference type="RuleBase" id="RU003616"/>
    </source>
</evidence>
<dbReference type="InterPro" id="IPR031107">
    <property type="entry name" value="Small_HSP"/>
</dbReference>
<dbReference type="PANTHER" id="PTHR11527">
    <property type="entry name" value="HEAT-SHOCK PROTEIN 20 FAMILY MEMBER"/>
    <property type="match status" value="1"/>
</dbReference>
<dbReference type="Gene3D" id="2.60.40.790">
    <property type="match status" value="1"/>
</dbReference>
<dbReference type="InterPro" id="IPR002068">
    <property type="entry name" value="A-crystallin/Hsp20_dom"/>
</dbReference>
<organism evidence="4 5">
    <name type="scientific">Candidatus Magnetominusculus xianensis</name>
    <dbReference type="NCBI Taxonomy" id="1748249"/>
    <lineage>
        <taxon>Bacteria</taxon>
        <taxon>Pseudomonadati</taxon>
        <taxon>Nitrospirota</taxon>
        <taxon>Nitrospiria</taxon>
        <taxon>Nitrospirales</taxon>
        <taxon>Nitrospiraceae</taxon>
        <taxon>Candidatus Magnetominusculus</taxon>
    </lineage>
</organism>
<dbReference type="Pfam" id="PF00011">
    <property type="entry name" value="HSP20"/>
    <property type="match status" value="1"/>
</dbReference>
<comment type="similarity">
    <text evidence="1 2">Belongs to the small heat shock protein (HSP20) family.</text>
</comment>